<protein>
    <submittedName>
        <fullName evidence="2">Esl2</fullName>
    </submittedName>
</protein>
<dbReference type="OrthoDB" id="2017974at2759"/>
<feature type="region of interest" description="Disordered" evidence="1">
    <location>
        <begin position="83"/>
        <end position="210"/>
    </location>
</feature>
<dbReference type="Gene3D" id="1.25.40.10">
    <property type="entry name" value="Tetratricopeptide repeat domain"/>
    <property type="match status" value="1"/>
</dbReference>
<feature type="compositionally biased region" description="Polar residues" evidence="1">
    <location>
        <begin position="691"/>
        <end position="702"/>
    </location>
</feature>
<organism evidence="2 3">
    <name type="scientific">Hyphodiscus hymeniophilus</name>
    <dbReference type="NCBI Taxonomy" id="353542"/>
    <lineage>
        <taxon>Eukaryota</taxon>
        <taxon>Fungi</taxon>
        <taxon>Dikarya</taxon>
        <taxon>Ascomycota</taxon>
        <taxon>Pezizomycotina</taxon>
        <taxon>Leotiomycetes</taxon>
        <taxon>Helotiales</taxon>
        <taxon>Hyphodiscaceae</taxon>
        <taxon>Hyphodiscus</taxon>
    </lineage>
</organism>
<dbReference type="FunFam" id="1.25.40.10:FF:000202">
    <property type="entry name" value="Unplaced genomic scaffold supercont1.7, whole genome shotgun sequence"/>
    <property type="match status" value="1"/>
</dbReference>
<feature type="region of interest" description="Disordered" evidence="1">
    <location>
        <begin position="824"/>
        <end position="845"/>
    </location>
</feature>
<comment type="caution">
    <text evidence="2">The sequence shown here is derived from an EMBL/GenBank/DDBJ whole genome shotgun (WGS) entry which is preliminary data.</text>
</comment>
<feature type="region of interest" description="Disordered" evidence="1">
    <location>
        <begin position="684"/>
        <end position="714"/>
    </location>
</feature>
<dbReference type="Proteomes" id="UP000785200">
    <property type="component" value="Unassembled WGS sequence"/>
</dbReference>
<name>A0A9P7AWH7_9HELO</name>
<feature type="compositionally biased region" description="Basic and acidic residues" evidence="1">
    <location>
        <begin position="143"/>
        <end position="153"/>
    </location>
</feature>
<feature type="compositionally biased region" description="Basic and acidic residues" evidence="1">
    <location>
        <begin position="827"/>
        <end position="844"/>
    </location>
</feature>
<dbReference type="InterPro" id="IPR011990">
    <property type="entry name" value="TPR-like_helical_dom_sf"/>
</dbReference>
<dbReference type="AlphaFoldDB" id="A0A9P7AWH7"/>
<dbReference type="EMBL" id="VNKQ01000009">
    <property type="protein sequence ID" value="KAG0648643.1"/>
    <property type="molecule type" value="Genomic_DNA"/>
</dbReference>
<keyword evidence="3" id="KW-1185">Reference proteome</keyword>
<reference evidence="2" key="1">
    <citation type="submission" date="2019-07" db="EMBL/GenBank/DDBJ databases">
        <title>Hyphodiscus hymeniophilus genome sequencing and assembly.</title>
        <authorList>
            <person name="Kramer G."/>
            <person name="Nodwell J."/>
        </authorList>
    </citation>
    <scope>NUCLEOTIDE SEQUENCE</scope>
    <source>
        <strain evidence="2">ATCC 34498</strain>
    </source>
</reference>
<evidence type="ECO:0000256" key="1">
    <source>
        <dbReference type="SAM" id="MobiDB-lite"/>
    </source>
</evidence>
<dbReference type="SUPFAM" id="SSF48452">
    <property type="entry name" value="TPR-like"/>
    <property type="match status" value="1"/>
</dbReference>
<evidence type="ECO:0000313" key="3">
    <source>
        <dbReference type="Proteomes" id="UP000785200"/>
    </source>
</evidence>
<accession>A0A9P7AWH7</accession>
<gene>
    <name evidence="2" type="ORF">D0Z07_4681</name>
</gene>
<evidence type="ECO:0000313" key="2">
    <source>
        <dbReference type="EMBL" id="KAG0648643.1"/>
    </source>
</evidence>
<sequence length="967" mass="109032">MEQQQSDPPRSIHESWIKHQRNIAKTTQSFACAYCPDRRISTTADELWNHAIQEHRFSLPVDGKGLDSFRQKYELESALKRTRKEDSYRRPVYNEVATAGPAPPPPLARKRTLSNPIKVAPSRSRSRSLSHQKTLNLQGTLSDTHDVPMRDGMDDSTDGMEQPRKRAAIGDGILDGSASPIPFRDSPSPPPRRSKARPTSAPNSSSSETAMQRRLVFKKTLWSPDQESISTWHDAYNIASIQARKSRLQAFQAKTRMPSERASHRLYSHESSQGPNPANIVDRSIIQADLTSQKEESYDIVMQPETRTISQEQLVAEVKGIYAGLVMVEAKCIEVDNEQAGLTSEDAEAQPKLNNEQWRALIALHRTLLHEHHDFFLASEHPSASPALRRLASKYAMPARRWRHGIHCFLALLRHKLPVSSDHMLAFIFLAYSTMALLNETIPAIEDTWIKCLGDPRQYRLGLEDGDIRDREVWTGIARHWYSKASDKAPTMGRLYHYMAGFARPDYLQQLCYCSKSLSVKTLCTSAKESILTLLDQGQHQLLLLDTAITLKTQELLVTCRRINRFNALMVKYICPGFTYSGFASWLPRHSPSSYTSPLKYLLEHGTTHGFERHRQCSDSISRGKLHFPYNKTAVLFHHSFLTDSNDPELWPCFQPPETRALKTCIHDCSGSHGFRYFDENESPTFHPMHHTQSNSGSSDSSARLKIPNNPSTSHYITQRASSDGTTLQNALNVLEIIGSMASHISRLLSWKTLLFLVPIQVVEARSFDRTSRPNSQEESEVTVWKESAVSNVIPLLQALTWCAALFVVSRAILRNRASVSQQRQRQSRDGLEDPSDDPPHGEPEESTTLAIFMIASICGTIYIGSDENLPKLVLVPVCTFSGWLISQYYHNRFARLHQGAGPATATIIGGTVEICEREQAQQHSQRTIARQPRALRSVGTPHQTTKYGLLIDNGKAVGLERKRLKE</sequence>
<feature type="compositionally biased region" description="Polar residues" evidence="1">
    <location>
        <begin position="131"/>
        <end position="142"/>
    </location>
</feature>
<proteinExistence type="predicted"/>